<name>Q3J1N5_CERS4</name>
<evidence type="ECO:0000313" key="2">
    <source>
        <dbReference type="EMBL" id="ABA79299.1"/>
    </source>
</evidence>
<dbReference type="STRING" id="272943.RSP_0124"/>
<dbReference type="EMBL" id="CP000143">
    <property type="protein sequence ID" value="ABA79299.1"/>
    <property type="molecule type" value="Genomic_DNA"/>
</dbReference>
<dbReference type="PATRIC" id="fig|272943.9.peg.2065"/>
<reference evidence="3" key="1">
    <citation type="submission" date="2005-09" db="EMBL/GenBank/DDBJ databases">
        <title>Complete sequence of chromosome 1 of Rhodobacter sphaeroides 2.4.1.</title>
        <authorList>
            <person name="Copeland A."/>
            <person name="Lucas S."/>
            <person name="Lapidus A."/>
            <person name="Barry K."/>
            <person name="Detter J.C."/>
            <person name="Glavina T."/>
            <person name="Hammon N."/>
            <person name="Israni S."/>
            <person name="Pitluck S."/>
            <person name="Richardson P."/>
            <person name="Mackenzie C."/>
            <person name="Choudhary M."/>
            <person name="Larimer F."/>
            <person name="Hauser L.J."/>
            <person name="Land M."/>
            <person name="Donohue T.J."/>
            <person name="Kaplan S."/>
        </authorList>
    </citation>
    <scope>NUCLEOTIDE SEQUENCE [LARGE SCALE GENOMIC DNA]</scope>
    <source>
        <strain evidence="3">ATCC 17023 / DSM 158 / JCM 6121 / CCUG 31486 / LMG 2827 / NBRC 12203 / NCIMB 8253 / ATH 2.4.1.</strain>
    </source>
</reference>
<feature type="region of interest" description="Disordered" evidence="1">
    <location>
        <begin position="1"/>
        <end position="26"/>
    </location>
</feature>
<feature type="region of interest" description="Disordered" evidence="1">
    <location>
        <begin position="63"/>
        <end position="90"/>
    </location>
</feature>
<dbReference type="OrthoDB" id="7691589at2"/>
<evidence type="ECO:0000313" key="3">
    <source>
        <dbReference type="Proteomes" id="UP000002703"/>
    </source>
</evidence>
<protein>
    <submittedName>
        <fullName evidence="2">Uncharacterized protein</fullName>
    </submittedName>
</protein>
<organism evidence="2 3">
    <name type="scientific">Cereibacter sphaeroides (strain ATCC 17023 / DSM 158 / JCM 6121 / CCUG 31486 / LMG 2827 / NBRC 12203 / NCIMB 8253 / ATH 2.4.1.)</name>
    <name type="common">Rhodobacter sphaeroides</name>
    <dbReference type="NCBI Taxonomy" id="272943"/>
    <lineage>
        <taxon>Bacteria</taxon>
        <taxon>Pseudomonadati</taxon>
        <taxon>Pseudomonadota</taxon>
        <taxon>Alphaproteobacteria</taxon>
        <taxon>Rhodobacterales</taxon>
        <taxon>Paracoccaceae</taxon>
        <taxon>Cereibacter</taxon>
    </lineage>
</organism>
<sequence length="90" mass="10156">MAQPEPDRQKVTELAARRPPRDDRGEHGWLVPHLISLVGYAERHGLTEIEAALAEAAERIAPAVQSEAAETTPASERLFYLRRPYPEKRD</sequence>
<dbReference type="RefSeq" id="WP_011338012.1">
    <property type="nucleotide sequence ID" value="NC_007493.2"/>
</dbReference>
<dbReference type="KEGG" id="rsp:RSP_0124"/>
<evidence type="ECO:0000256" key="1">
    <source>
        <dbReference type="SAM" id="MobiDB-lite"/>
    </source>
</evidence>
<keyword evidence="3" id="KW-1185">Reference proteome</keyword>
<dbReference type="EnsemblBacteria" id="ABA79299">
    <property type="protein sequence ID" value="ABA79299"/>
    <property type="gene ID" value="RSP_0124"/>
</dbReference>
<dbReference type="AlphaFoldDB" id="Q3J1N5"/>
<dbReference type="Proteomes" id="UP000002703">
    <property type="component" value="Chromosome 1"/>
</dbReference>
<proteinExistence type="predicted"/>
<gene>
    <name evidence="2" type="ORF">RSP_0124</name>
</gene>
<accession>Q3J1N5</accession>
<dbReference type="GeneID" id="67446856"/>